<dbReference type="SMART" id="SM00387">
    <property type="entry name" value="HATPase_c"/>
    <property type="match status" value="1"/>
</dbReference>
<evidence type="ECO:0000256" key="1">
    <source>
        <dbReference type="ARBA" id="ARBA00000085"/>
    </source>
</evidence>
<keyword evidence="5" id="KW-0808">Transferase</keyword>
<dbReference type="EC" id="2.7.13.3" evidence="2"/>
<evidence type="ECO:0000313" key="5">
    <source>
        <dbReference type="EMBL" id="KRT17955.1"/>
    </source>
</evidence>
<keyword evidence="3" id="KW-0597">Phosphoprotein</keyword>
<dbReference type="Gene3D" id="1.10.287.130">
    <property type="match status" value="1"/>
</dbReference>
<dbReference type="PANTHER" id="PTHR43102">
    <property type="entry name" value="SLR1143 PROTEIN"/>
    <property type="match status" value="1"/>
</dbReference>
<dbReference type="Gene3D" id="3.30.450.40">
    <property type="match status" value="1"/>
</dbReference>
<reference evidence="5 6" key="1">
    <citation type="submission" date="2015-11" db="EMBL/GenBank/DDBJ databases">
        <title>Sequence of Pedobacter ginsenosidimutans.</title>
        <authorList>
            <person name="Carson E."/>
            <person name="Keyser V."/>
            <person name="Newman J."/>
            <person name="Miller J."/>
        </authorList>
    </citation>
    <scope>NUCLEOTIDE SEQUENCE [LARGE SCALE GENOMIC DNA]</scope>
    <source>
        <strain evidence="5 6">KACC 14530</strain>
    </source>
</reference>
<dbReference type="Proteomes" id="UP000051950">
    <property type="component" value="Unassembled WGS sequence"/>
</dbReference>
<dbReference type="SUPFAM" id="SSF55874">
    <property type="entry name" value="ATPase domain of HSP90 chaperone/DNA topoisomerase II/histidine kinase"/>
    <property type="match status" value="1"/>
</dbReference>
<comment type="caution">
    <text evidence="5">The sequence shown here is derived from an EMBL/GenBank/DDBJ whole genome shotgun (WGS) entry which is preliminary data.</text>
</comment>
<organism evidence="5 6">
    <name type="scientific">Pedobacter ginsenosidimutans</name>
    <dbReference type="NCBI Taxonomy" id="687842"/>
    <lineage>
        <taxon>Bacteria</taxon>
        <taxon>Pseudomonadati</taxon>
        <taxon>Bacteroidota</taxon>
        <taxon>Sphingobacteriia</taxon>
        <taxon>Sphingobacteriales</taxon>
        <taxon>Sphingobacteriaceae</taxon>
        <taxon>Pedobacter</taxon>
    </lineage>
</organism>
<gene>
    <name evidence="5" type="ORF">ASU31_01285</name>
</gene>
<accession>A0A0T5VVS1</accession>
<dbReference type="SUPFAM" id="SSF47384">
    <property type="entry name" value="Homodimeric domain of signal transducing histidine kinase"/>
    <property type="match status" value="1"/>
</dbReference>
<sequence>MSEINYPVPYNESERLLRLSDLDIDYGSLSESFKDLTHLAAKVAGTEISLVNLIDAYTQWTIGRHGLDLQQMPREESVCQYTITQNDQFEVLDLSADDRFNKNFYVGAPLSLRYYFGVPLKDNDGLNIGALCVLDTGLKTLGPEKIELLKIIAAEIMNRIRTYQTMELMHNNLKDLKESTKKVAHDIRGPIAGIIGLSEIITEQGKSANLDQVIEFIKLIHSGSKSLLDLADEILSDNDEVKGPGVNEFDLSSFRTKLQELYEPQATCKNINLNININPDKKNIVFSKNKLLQINGNLISNAVKFTPSGGTITVDLDVVVKPETNILRIVVADSGVGIMEDEIVQILTGGIGTKQGTGGEKGYGFGLSLVKHLIDKLNGEMLITSEKGQGTVFRIELPQRHS</sequence>
<dbReference type="OrthoDB" id="9811889at2"/>
<dbReference type="AlphaFoldDB" id="A0A0T5VVS1"/>
<comment type="catalytic activity">
    <reaction evidence="1">
        <text>ATP + protein L-histidine = ADP + protein N-phospho-L-histidine.</text>
        <dbReference type="EC" id="2.7.13.3"/>
    </reaction>
</comment>
<proteinExistence type="predicted"/>
<dbReference type="RefSeq" id="WP_057930584.1">
    <property type="nucleotide sequence ID" value="NZ_LMZQ01000001.1"/>
</dbReference>
<evidence type="ECO:0000256" key="2">
    <source>
        <dbReference type="ARBA" id="ARBA00012438"/>
    </source>
</evidence>
<dbReference type="GO" id="GO:0000155">
    <property type="term" value="F:phosphorelay sensor kinase activity"/>
    <property type="evidence" value="ECO:0007669"/>
    <property type="project" value="InterPro"/>
</dbReference>
<evidence type="ECO:0000313" key="6">
    <source>
        <dbReference type="Proteomes" id="UP000051950"/>
    </source>
</evidence>
<dbReference type="InterPro" id="IPR005467">
    <property type="entry name" value="His_kinase_dom"/>
</dbReference>
<dbReference type="Pfam" id="PF00512">
    <property type="entry name" value="HisKA"/>
    <property type="match status" value="1"/>
</dbReference>
<dbReference type="InterPro" id="IPR029016">
    <property type="entry name" value="GAF-like_dom_sf"/>
</dbReference>
<dbReference type="InterPro" id="IPR036097">
    <property type="entry name" value="HisK_dim/P_sf"/>
</dbReference>
<feature type="domain" description="Histidine kinase" evidence="4">
    <location>
        <begin position="182"/>
        <end position="401"/>
    </location>
</feature>
<dbReference type="CDD" id="cd00082">
    <property type="entry name" value="HisKA"/>
    <property type="match status" value="1"/>
</dbReference>
<keyword evidence="6" id="KW-1185">Reference proteome</keyword>
<dbReference type="Pfam" id="PF02518">
    <property type="entry name" value="HATPase_c"/>
    <property type="match status" value="1"/>
</dbReference>
<protein>
    <recommendedName>
        <fullName evidence="2">histidine kinase</fullName>
        <ecNumber evidence="2">2.7.13.3</ecNumber>
    </recommendedName>
</protein>
<dbReference type="InterPro" id="IPR003594">
    <property type="entry name" value="HATPase_dom"/>
</dbReference>
<dbReference type="STRING" id="687842.ASU31_01285"/>
<evidence type="ECO:0000256" key="3">
    <source>
        <dbReference type="ARBA" id="ARBA00022553"/>
    </source>
</evidence>
<keyword evidence="5" id="KW-0418">Kinase</keyword>
<dbReference type="InterPro" id="IPR003661">
    <property type="entry name" value="HisK_dim/P_dom"/>
</dbReference>
<dbReference type="SMART" id="SM00065">
    <property type="entry name" value="GAF"/>
    <property type="match status" value="1"/>
</dbReference>
<evidence type="ECO:0000259" key="4">
    <source>
        <dbReference type="PROSITE" id="PS50109"/>
    </source>
</evidence>
<dbReference type="Gene3D" id="3.30.565.10">
    <property type="entry name" value="Histidine kinase-like ATPase, C-terminal domain"/>
    <property type="match status" value="1"/>
</dbReference>
<dbReference type="InterPro" id="IPR004358">
    <property type="entry name" value="Sig_transdc_His_kin-like_C"/>
</dbReference>
<dbReference type="SUPFAM" id="SSF55781">
    <property type="entry name" value="GAF domain-like"/>
    <property type="match status" value="1"/>
</dbReference>
<dbReference type="PANTHER" id="PTHR43102:SF2">
    <property type="entry name" value="GAF DOMAIN-CONTAINING PROTEIN"/>
    <property type="match status" value="1"/>
</dbReference>
<dbReference type="EMBL" id="LMZQ01000001">
    <property type="protein sequence ID" value="KRT17955.1"/>
    <property type="molecule type" value="Genomic_DNA"/>
</dbReference>
<dbReference type="PROSITE" id="PS50109">
    <property type="entry name" value="HIS_KIN"/>
    <property type="match status" value="1"/>
</dbReference>
<name>A0A0T5VVS1_9SPHI</name>
<dbReference type="PRINTS" id="PR00344">
    <property type="entry name" value="BCTRLSENSOR"/>
</dbReference>
<dbReference type="InterPro" id="IPR003018">
    <property type="entry name" value="GAF"/>
</dbReference>
<dbReference type="InterPro" id="IPR036890">
    <property type="entry name" value="HATPase_C_sf"/>
</dbReference>